<proteinExistence type="inferred from homology"/>
<evidence type="ECO:0000256" key="8">
    <source>
        <dbReference type="RuleBase" id="RU003862"/>
    </source>
</evidence>
<protein>
    <recommendedName>
        <fullName evidence="8">Methylenetetrahydrofolate reductase</fullName>
    </recommendedName>
</protein>
<comment type="cofactor">
    <cofactor evidence="1 8">
        <name>FAD</name>
        <dbReference type="ChEBI" id="CHEBI:57692"/>
    </cofactor>
</comment>
<evidence type="ECO:0000256" key="2">
    <source>
        <dbReference type="ARBA" id="ARBA00004777"/>
    </source>
</evidence>
<dbReference type="Proteomes" id="UP000051586">
    <property type="component" value="Unassembled WGS sequence"/>
</dbReference>
<dbReference type="InterPro" id="IPR029041">
    <property type="entry name" value="FAD-linked_oxidoreductase-like"/>
</dbReference>
<evidence type="ECO:0000256" key="1">
    <source>
        <dbReference type="ARBA" id="ARBA00001974"/>
    </source>
</evidence>
<keyword evidence="5 8" id="KW-0274">FAD</keyword>
<dbReference type="GO" id="GO:0106312">
    <property type="term" value="F:methylenetetrahydrofolate reductase (NADH) activity"/>
    <property type="evidence" value="ECO:0007669"/>
    <property type="project" value="UniProtKB-EC"/>
</dbReference>
<keyword evidence="4 8" id="KW-0285">Flavoprotein</keyword>
<name>A0A0R2CHY5_9LACO</name>
<accession>A0A0R2CHY5</accession>
<evidence type="ECO:0000313" key="9">
    <source>
        <dbReference type="EMBL" id="KRM89620.1"/>
    </source>
</evidence>
<keyword evidence="6 8" id="KW-0560">Oxidoreductase</keyword>
<evidence type="ECO:0000256" key="3">
    <source>
        <dbReference type="ARBA" id="ARBA00006743"/>
    </source>
</evidence>
<evidence type="ECO:0000256" key="7">
    <source>
        <dbReference type="ARBA" id="ARBA00048628"/>
    </source>
</evidence>
<evidence type="ECO:0000256" key="5">
    <source>
        <dbReference type="ARBA" id="ARBA00022827"/>
    </source>
</evidence>
<sequence length="319" mass="35194">MNVSILQQQLNPAGRFALPVGFSPKNLIIEEQIVMAEHQPSFSLELTPLGENSEQQALLQSLPSWGALQPDFISITAHGGVERSYGADFELATAVQQDLQIPALVHIAGQTWSPTTLKPYLEKLRAAELRHVLTIRGDEVFKNAEQQNFTTAANLAAFIRQVGGFDISGACYPHLYHMPPTELPDDLHLLQAKLSSGMTRLITQLFFDNEVFFAWQRRVRSIGIGVPILAGIFPVTSLQQKSRLKQLAGGSLPDQLNDQLAGVANDPAAVQAVGIDYAVNQIKDLLARGVDGIHLYTMNNLEVTQKIYQKTQAWFNKSK</sequence>
<dbReference type="GO" id="GO:0009086">
    <property type="term" value="P:methionine biosynthetic process"/>
    <property type="evidence" value="ECO:0007669"/>
    <property type="project" value="TreeGrafter"/>
</dbReference>
<dbReference type="PANTHER" id="PTHR45754:SF3">
    <property type="entry name" value="METHYLENETETRAHYDROFOLATE REDUCTASE (NADPH)"/>
    <property type="match status" value="1"/>
</dbReference>
<reference evidence="9 10" key="1">
    <citation type="journal article" date="2015" name="Genome Announc.">
        <title>Expanding the biotechnology potential of lactobacilli through comparative genomics of 213 strains and associated genera.</title>
        <authorList>
            <person name="Sun Z."/>
            <person name="Harris H.M."/>
            <person name="McCann A."/>
            <person name="Guo C."/>
            <person name="Argimon S."/>
            <person name="Zhang W."/>
            <person name="Yang X."/>
            <person name="Jeffery I.B."/>
            <person name="Cooney J.C."/>
            <person name="Kagawa T.F."/>
            <person name="Liu W."/>
            <person name="Song Y."/>
            <person name="Salvetti E."/>
            <person name="Wrobel A."/>
            <person name="Rasinkangas P."/>
            <person name="Parkhill J."/>
            <person name="Rea M.C."/>
            <person name="O'Sullivan O."/>
            <person name="Ritari J."/>
            <person name="Douillard F.P."/>
            <person name="Paul Ross R."/>
            <person name="Yang R."/>
            <person name="Briner A.E."/>
            <person name="Felis G.E."/>
            <person name="de Vos W.M."/>
            <person name="Barrangou R."/>
            <person name="Klaenhammer T.R."/>
            <person name="Caufield P.W."/>
            <person name="Cui Y."/>
            <person name="Zhang H."/>
            <person name="O'Toole P.W."/>
        </authorList>
    </citation>
    <scope>NUCLEOTIDE SEQUENCE [LARGE SCALE GENOMIC DNA]</scope>
    <source>
        <strain evidence="9 10">DSM 22689</strain>
    </source>
</reference>
<evidence type="ECO:0000256" key="6">
    <source>
        <dbReference type="ARBA" id="ARBA00023002"/>
    </source>
</evidence>
<dbReference type="EMBL" id="AYZI01000016">
    <property type="protein sequence ID" value="KRM89620.1"/>
    <property type="molecule type" value="Genomic_DNA"/>
</dbReference>
<dbReference type="PATRIC" id="fig|1423745.4.peg.371"/>
<dbReference type="Pfam" id="PF02219">
    <property type="entry name" value="MTHFR"/>
    <property type="match status" value="1"/>
</dbReference>
<dbReference type="AlphaFoldDB" id="A0A0R2CHY5"/>
<dbReference type="STRING" id="1423745.GCA_001311215_01542"/>
<dbReference type="Gene3D" id="3.20.20.220">
    <property type="match status" value="1"/>
</dbReference>
<comment type="pathway">
    <text evidence="2 8">One-carbon metabolism; tetrahydrofolate interconversion.</text>
</comment>
<evidence type="ECO:0000313" key="10">
    <source>
        <dbReference type="Proteomes" id="UP000051586"/>
    </source>
</evidence>
<dbReference type="SUPFAM" id="SSF51730">
    <property type="entry name" value="FAD-linked oxidoreductase"/>
    <property type="match status" value="1"/>
</dbReference>
<dbReference type="PANTHER" id="PTHR45754">
    <property type="entry name" value="METHYLENETETRAHYDROFOLATE REDUCTASE"/>
    <property type="match status" value="1"/>
</dbReference>
<dbReference type="UniPathway" id="UPA00193"/>
<evidence type="ECO:0000256" key="4">
    <source>
        <dbReference type="ARBA" id="ARBA00022630"/>
    </source>
</evidence>
<dbReference type="CDD" id="cd00537">
    <property type="entry name" value="MTHFR"/>
    <property type="match status" value="1"/>
</dbReference>
<comment type="caution">
    <text evidence="9">The sequence shown here is derived from an EMBL/GenBank/DDBJ whole genome shotgun (WGS) entry which is preliminary data.</text>
</comment>
<dbReference type="GO" id="GO:0071949">
    <property type="term" value="F:FAD binding"/>
    <property type="evidence" value="ECO:0007669"/>
    <property type="project" value="TreeGrafter"/>
</dbReference>
<gene>
    <name evidence="9" type="ORF">FC87_GL000347</name>
</gene>
<dbReference type="InterPro" id="IPR003171">
    <property type="entry name" value="Mehydrof_redctse-like"/>
</dbReference>
<dbReference type="GO" id="GO:0005829">
    <property type="term" value="C:cytosol"/>
    <property type="evidence" value="ECO:0007669"/>
    <property type="project" value="TreeGrafter"/>
</dbReference>
<organism evidence="9 10">
    <name type="scientific">Fructilactobacillus florum DSM 22689 = JCM 16035</name>
    <dbReference type="NCBI Taxonomy" id="1423745"/>
    <lineage>
        <taxon>Bacteria</taxon>
        <taxon>Bacillati</taxon>
        <taxon>Bacillota</taxon>
        <taxon>Bacilli</taxon>
        <taxon>Lactobacillales</taxon>
        <taxon>Lactobacillaceae</taxon>
        <taxon>Fructilactobacillus</taxon>
    </lineage>
</organism>
<dbReference type="GO" id="GO:0035999">
    <property type="term" value="P:tetrahydrofolate interconversion"/>
    <property type="evidence" value="ECO:0007669"/>
    <property type="project" value="UniProtKB-UniPathway"/>
</dbReference>
<comment type="similarity">
    <text evidence="3 8">Belongs to the methylenetetrahydrofolate reductase family.</text>
</comment>
<comment type="catalytic activity">
    <reaction evidence="7">
        <text>(6S)-5-methyl-5,6,7,8-tetrahydrofolate + NAD(+) = (6R)-5,10-methylene-5,6,7,8-tetrahydrofolate + NADH + H(+)</text>
        <dbReference type="Rhea" id="RHEA:19821"/>
        <dbReference type="ChEBI" id="CHEBI:15378"/>
        <dbReference type="ChEBI" id="CHEBI:15636"/>
        <dbReference type="ChEBI" id="CHEBI:18608"/>
        <dbReference type="ChEBI" id="CHEBI:57540"/>
        <dbReference type="ChEBI" id="CHEBI:57945"/>
        <dbReference type="EC" id="1.5.1.54"/>
    </reaction>
    <physiologicalReaction direction="right-to-left" evidence="7">
        <dbReference type="Rhea" id="RHEA:19823"/>
    </physiologicalReaction>
</comment>